<proteinExistence type="predicted"/>
<organism evidence="1 2">
    <name type="scientific">Glomus cerebriforme</name>
    <dbReference type="NCBI Taxonomy" id="658196"/>
    <lineage>
        <taxon>Eukaryota</taxon>
        <taxon>Fungi</taxon>
        <taxon>Fungi incertae sedis</taxon>
        <taxon>Mucoromycota</taxon>
        <taxon>Glomeromycotina</taxon>
        <taxon>Glomeromycetes</taxon>
        <taxon>Glomerales</taxon>
        <taxon>Glomeraceae</taxon>
        <taxon>Glomus</taxon>
    </lineage>
</organism>
<reference evidence="1 2" key="1">
    <citation type="submission" date="2018-06" db="EMBL/GenBank/DDBJ databases">
        <title>Comparative genomics reveals the genomic features of Rhizophagus irregularis, R. cerebriforme, R. diaphanum and Gigaspora rosea, and their symbiotic lifestyle signature.</title>
        <authorList>
            <person name="Morin E."/>
            <person name="San Clemente H."/>
            <person name="Chen E.C.H."/>
            <person name="De La Providencia I."/>
            <person name="Hainaut M."/>
            <person name="Kuo A."/>
            <person name="Kohler A."/>
            <person name="Murat C."/>
            <person name="Tang N."/>
            <person name="Roy S."/>
            <person name="Loubradou J."/>
            <person name="Henrissat B."/>
            <person name="Grigoriev I.V."/>
            <person name="Corradi N."/>
            <person name="Roux C."/>
            <person name="Martin F.M."/>
        </authorList>
    </citation>
    <scope>NUCLEOTIDE SEQUENCE [LARGE SCALE GENOMIC DNA]</scope>
    <source>
        <strain evidence="1 2">DAOM 227022</strain>
    </source>
</reference>
<dbReference type="InterPro" id="IPR008810">
    <property type="entry name" value="R_equi_Vir"/>
</dbReference>
<sequence>MCADLNKIIEDWNTKELITFLKKQSIQRLHLDDEVFDSLSREQYSGYSFLCCDKEDLAKSGLRRGPLIEIYNFKQNIVEAKKNLSASQEPGVQKYVDEIKGKKYLSQFVGKKNICEHLLEEILLPMENWVSEMRLITKNKKPNGNFQYKFINIFVSGLSREQQETISKSNVMIELKVISIWGLYSEKRKKVERIIDYDLLRALDNELITKSENDLLKMDYCYFCSEKNNYQFVTIQTILDDALKQITSYIGLLKMITDCYHAVIKGGTRDKLRGFRGGAFFGDVYTDDKEYMFQNTVRFAYVGTTTYTSVIFLDNNDIALGNFQSLSISTCTGLSGGTGSWR</sequence>
<dbReference type="Pfam" id="PF05526">
    <property type="entry name" value="R_equi_Vir"/>
    <property type="match status" value="1"/>
</dbReference>
<comment type="caution">
    <text evidence="1">The sequence shown here is derived from an EMBL/GenBank/DDBJ whole genome shotgun (WGS) entry which is preliminary data.</text>
</comment>
<accession>A0A397SMQ7</accession>
<dbReference type="InterPro" id="IPR013761">
    <property type="entry name" value="SAM/pointed_sf"/>
</dbReference>
<dbReference type="Gene3D" id="2.40.128.480">
    <property type="entry name" value="Rhodococcus equi virulence-associated protein"/>
    <property type="match status" value="1"/>
</dbReference>
<dbReference type="Gene3D" id="1.10.150.50">
    <property type="entry name" value="Transcription Factor, Ets-1"/>
    <property type="match status" value="1"/>
</dbReference>
<dbReference type="InterPro" id="IPR038625">
    <property type="entry name" value="R_equi_Vir_sf"/>
</dbReference>
<name>A0A397SMQ7_9GLOM</name>
<dbReference type="AlphaFoldDB" id="A0A397SMQ7"/>
<dbReference type="EMBL" id="QKYT01000430">
    <property type="protein sequence ID" value="RIA85365.1"/>
    <property type="molecule type" value="Genomic_DNA"/>
</dbReference>
<evidence type="ECO:0008006" key="3">
    <source>
        <dbReference type="Google" id="ProtNLM"/>
    </source>
</evidence>
<evidence type="ECO:0000313" key="1">
    <source>
        <dbReference type="EMBL" id="RIA85365.1"/>
    </source>
</evidence>
<dbReference type="OrthoDB" id="2423038at2759"/>
<keyword evidence="2" id="KW-1185">Reference proteome</keyword>
<evidence type="ECO:0000313" key="2">
    <source>
        <dbReference type="Proteomes" id="UP000265703"/>
    </source>
</evidence>
<gene>
    <name evidence="1" type="ORF">C1645_830885</name>
</gene>
<dbReference type="Proteomes" id="UP000265703">
    <property type="component" value="Unassembled WGS sequence"/>
</dbReference>
<protein>
    <recommendedName>
        <fullName evidence="3">SAM domain-containing protein</fullName>
    </recommendedName>
</protein>